<evidence type="ECO:0000256" key="3">
    <source>
        <dbReference type="ARBA" id="ARBA00023015"/>
    </source>
</evidence>
<dbReference type="InterPro" id="IPR032710">
    <property type="entry name" value="NTF2-like_dom_sf"/>
</dbReference>
<evidence type="ECO:0000259" key="6">
    <source>
        <dbReference type="Pfam" id="PF04542"/>
    </source>
</evidence>
<dbReference type="SUPFAM" id="SSF88946">
    <property type="entry name" value="Sigma2 domain of RNA polymerase sigma factors"/>
    <property type="match status" value="1"/>
</dbReference>
<dbReference type="InterPro" id="IPR013324">
    <property type="entry name" value="RNA_pol_sigma_r3/r4-like"/>
</dbReference>
<keyword evidence="3" id="KW-0805">Transcription regulation</keyword>
<protein>
    <submittedName>
        <fullName evidence="8">RNA polymerase sigma-70 factor (ECF subfamily)</fullName>
    </submittedName>
</protein>
<dbReference type="RefSeq" id="WP_210036981.1">
    <property type="nucleotide sequence ID" value="NZ_JAGINU010000004.1"/>
</dbReference>
<dbReference type="Gene3D" id="1.10.1740.10">
    <property type="match status" value="1"/>
</dbReference>
<dbReference type="PANTHER" id="PTHR30173">
    <property type="entry name" value="SIGMA 19 FACTOR"/>
    <property type="match status" value="1"/>
</dbReference>
<evidence type="ECO:0000313" key="9">
    <source>
        <dbReference type="Proteomes" id="UP001519295"/>
    </source>
</evidence>
<dbReference type="PANTHER" id="PTHR30173:SF43">
    <property type="entry name" value="ECF RNA POLYMERASE SIGMA FACTOR SIGI-RELATED"/>
    <property type="match status" value="1"/>
</dbReference>
<evidence type="ECO:0000259" key="7">
    <source>
        <dbReference type="Pfam" id="PF08281"/>
    </source>
</evidence>
<keyword evidence="9" id="KW-1185">Reference proteome</keyword>
<evidence type="ECO:0000256" key="4">
    <source>
        <dbReference type="ARBA" id="ARBA00023082"/>
    </source>
</evidence>
<name>A0ABS4W6S8_9PSEU</name>
<sequence>MDHRARNDENDDIAGRFAEHRPRLQALAARLLGSAVDAEDAVQDAWLRLAHADARGIDNLGGWLTTVTSRLCLDRLRARQARPESPLDADDLLRANSDDPAGDAALADSVGRALVVVLENLSPAERVALVLHDVFAIPFREIAPVLERSTEATKKLAARARDRARLGAADAPPDLAGRRAIIVRFLNAIREGDTNAMLDILAPDATRHVDPALLTPGQKATVSGAHAIVEEARSFSRPAHDAGPAFIDGDLGAAVERDGRPVLAITFVIAHNLIHSFDVIADPDHLSRLTIAPQPLP</sequence>
<dbReference type="Pfam" id="PF04542">
    <property type="entry name" value="Sigma70_r2"/>
    <property type="match status" value="1"/>
</dbReference>
<dbReference type="InterPro" id="IPR036388">
    <property type="entry name" value="WH-like_DNA-bd_sf"/>
</dbReference>
<keyword evidence="4" id="KW-0731">Sigma factor</keyword>
<gene>
    <name evidence="8" type="ORF">JOF36_007695</name>
</gene>
<dbReference type="InterPro" id="IPR052704">
    <property type="entry name" value="ECF_Sigma-70_Domain"/>
</dbReference>
<dbReference type="Pfam" id="PF08281">
    <property type="entry name" value="Sigma70_r4_2"/>
    <property type="match status" value="1"/>
</dbReference>
<keyword evidence="5" id="KW-0804">Transcription</keyword>
<feature type="domain" description="RNA polymerase sigma factor 70 region 4 type 2" evidence="7">
    <location>
        <begin position="113"/>
        <end position="162"/>
    </location>
</feature>
<organism evidence="8 9">
    <name type="scientific">Pseudonocardia parietis</name>
    <dbReference type="NCBI Taxonomy" id="570936"/>
    <lineage>
        <taxon>Bacteria</taxon>
        <taxon>Bacillati</taxon>
        <taxon>Actinomycetota</taxon>
        <taxon>Actinomycetes</taxon>
        <taxon>Pseudonocardiales</taxon>
        <taxon>Pseudonocardiaceae</taxon>
        <taxon>Pseudonocardia</taxon>
    </lineage>
</organism>
<dbReference type="InterPro" id="IPR014284">
    <property type="entry name" value="RNA_pol_sigma-70_dom"/>
</dbReference>
<comment type="similarity">
    <text evidence="1">Belongs to the sigma-70 factor family. ECF subfamily.</text>
</comment>
<feature type="domain" description="RNA polymerase sigma-70 region 2" evidence="6">
    <location>
        <begin position="17"/>
        <end position="80"/>
    </location>
</feature>
<proteinExistence type="inferred from homology"/>
<evidence type="ECO:0000256" key="2">
    <source>
        <dbReference type="ARBA" id="ARBA00011344"/>
    </source>
</evidence>
<evidence type="ECO:0000256" key="5">
    <source>
        <dbReference type="ARBA" id="ARBA00023163"/>
    </source>
</evidence>
<dbReference type="Proteomes" id="UP001519295">
    <property type="component" value="Unassembled WGS sequence"/>
</dbReference>
<evidence type="ECO:0000256" key="1">
    <source>
        <dbReference type="ARBA" id="ARBA00010641"/>
    </source>
</evidence>
<comment type="subunit">
    <text evidence="2">Interacts transiently with the RNA polymerase catalytic core formed by RpoA, RpoB, RpoC and RpoZ (2 alpha, 1 beta, 1 beta' and 1 omega subunit) to form the RNA polymerase holoenzyme that can initiate transcription.</text>
</comment>
<dbReference type="SUPFAM" id="SSF54427">
    <property type="entry name" value="NTF2-like"/>
    <property type="match status" value="1"/>
</dbReference>
<dbReference type="InterPro" id="IPR013325">
    <property type="entry name" value="RNA_pol_sigma_r2"/>
</dbReference>
<dbReference type="Gene3D" id="1.10.10.10">
    <property type="entry name" value="Winged helix-like DNA-binding domain superfamily/Winged helix DNA-binding domain"/>
    <property type="match status" value="1"/>
</dbReference>
<dbReference type="SUPFAM" id="SSF88659">
    <property type="entry name" value="Sigma3 and sigma4 domains of RNA polymerase sigma factors"/>
    <property type="match status" value="1"/>
</dbReference>
<dbReference type="InterPro" id="IPR007627">
    <property type="entry name" value="RNA_pol_sigma70_r2"/>
</dbReference>
<reference evidence="8 9" key="1">
    <citation type="submission" date="2021-03" db="EMBL/GenBank/DDBJ databases">
        <title>Sequencing the genomes of 1000 actinobacteria strains.</title>
        <authorList>
            <person name="Klenk H.-P."/>
        </authorList>
    </citation>
    <scope>NUCLEOTIDE SEQUENCE [LARGE SCALE GENOMIC DNA]</scope>
    <source>
        <strain evidence="8 9">DSM 45256</strain>
    </source>
</reference>
<evidence type="ECO:0000313" key="8">
    <source>
        <dbReference type="EMBL" id="MBP2371922.1"/>
    </source>
</evidence>
<dbReference type="InterPro" id="IPR013249">
    <property type="entry name" value="RNA_pol_sigma70_r4_t2"/>
</dbReference>
<comment type="caution">
    <text evidence="8">The sequence shown here is derived from an EMBL/GenBank/DDBJ whole genome shotgun (WGS) entry which is preliminary data.</text>
</comment>
<dbReference type="EMBL" id="JAGINU010000004">
    <property type="protein sequence ID" value="MBP2371922.1"/>
    <property type="molecule type" value="Genomic_DNA"/>
</dbReference>
<accession>A0ABS4W6S8</accession>
<dbReference type="NCBIfam" id="TIGR02937">
    <property type="entry name" value="sigma70-ECF"/>
    <property type="match status" value="1"/>
</dbReference>
<dbReference type="Gene3D" id="3.10.450.50">
    <property type="match status" value="1"/>
</dbReference>